<feature type="region of interest" description="Disordered" evidence="1">
    <location>
        <begin position="105"/>
        <end position="125"/>
    </location>
</feature>
<comment type="caution">
    <text evidence="2">The sequence shown here is derived from an EMBL/GenBank/DDBJ whole genome shotgun (WGS) entry which is preliminary data.</text>
</comment>
<organism evidence="2 3">
    <name type="scientific">Strigomonas culicis</name>
    <dbReference type="NCBI Taxonomy" id="28005"/>
    <lineage>
        <taxon>Eukaryota</taxon>
        <taxon>Discoba</taxon>
        <taxon>Euglenozoa</taxon>
        <taxon>Kinetoplastea</taxon>
        <taxon>Metakinetoplastina</taxon>
        <taxon>Trypanosomatida</taxon>
        <taxon>Trypanosomatidae</taxon>
        <taxon>Strigomonadinae</taxon>
        <taxon>Strigomonas</taxon>
    </lineage>
</organism>
<gene>
    <name evidence="2" type="ORF">STCU_11586</name>
</gene>
<evidence type="ECO:0000313" key="3">
    <source>
        <dbReference type="Proteomes" id="UP000015354"/>
    </source>
</evidence>
<reference evidence="2 3" key="1">
    <citation type="journal article" date="2013" name="PLoS ONE">
        <title>Predicting the Proteins of Angomonas deanei, Strigomonas culicis and Their Respective Endosymbionts Reveals New Aspects of the Trypanosomatidae Family.</title>
        <authorList>
            <person name="Motta M.C."/>
            <person name="Martins A.C."/>
            <person name="de Souza S.S."/>
            <person name="Catta-Preta C.M."/>
            <person name="Silva R."/>
            <person name="Klein C.C."/>
            <person name="de Almeida L.G."/>
            <person name="de Lima Cunha O."/>
            <person name="Ciapina L.P."/>
            <person name="Brocchi M."/>
            <person name="Colabardini A.C."/>
            <person name="de Araujo Lima B."/>
            <person name="Machado C.R."/>
            <person name="de Almeida Soares C.M."/>
            <person name="Probst C.M."/>
            <person name="de Menezes C.B."/>
            <person name="Thompson C.E."/>
            <person name="Bartholomeu D.C."/>
            <person name="Gradia D.F."/>
            <person name="Pavoni D.P."/>
            <person name="Grisard E.C."/>
            <person name="Fantinatti-Garboggini F."/>
            <person name="Marchini F.K."/>
            <person name="Rodrigues-Luiz G.F."/>
            <person name="Wagner G."/>
            <person name="Goldman G.H."/>
            <person name="Fietto J.L."/>
            <person name="Elias M.C."/>
            <person name="Goldman M.H."/>
            <person name="Sagot M.F."/>
            <person name="Pereira M."/>
            <person name="Stoco P.H."/>
            <person name="de Mendonca-Neto R.P."/>
            <person name="Teixeira S.M."/>
            <person name="Maciel T.E."/>
            <person name="de Oliveira Mendes T.A."/>
            <person name="Urmenyi T.P."/>
            <person name="de Souza W."/>
            <person name="Schenkman S."/>
            <person name="de Vasconcelos A.T."/>
        </authorList>
    </citation>
    <scope>NUCLEOTIDE SEQUENCE [LARGE SCALE GENOMIC DNA]</scope>
</reference>
<dbReference type="EMBL" id="ATMH01011573">
    <property type="protein sequence ID" value="EPY16050.1"/>
    <property type="molecule type" value="Genomic_DNA"/>
</dbReference>
<feature type="compositionally biased region" description="Polar residues" evidence="1">
    <location>
        <begin position="105"/>
        <end position="122"/>
    </location>
</feature>
<evidence type="ECO:0000313" key="2">
    <source>
        <dbReference type="EMBL" id="EPY16050.1"/>
    </source>
</evidence>
<keyword evidence="3" id="KW-1185">Reference proteome</keyword>
<dbReference type="Proteomes" id="UP000015354">
    <property type="component" value="Unassembled WGS sequence"/>
</dbReference>
<evidence type="ECO:0000256" key="1">
    <source>
        <dbReference type="SAM" id="MobiDB-lite"/>
    </source>
</evidence>
<sequence length="198" mass="20730">MKRRSTAYVYSDADMAVVTAADPFKDLDVYDSFALSLPTIVCHALHVDKDSYSPIGTPDNVTGCMEDLRRNLASTNAFVFTDSSSSSSATHSSNTNNVTLSAAYQQSSPMAPNSPGVPSSTGGNAGGINALTNSILAKTGLHSVNNTSSANLKEGSMYLAPARSSGDLGGGRTNAAYALRGSCRAPKNKLARRRSSRR</sequence>
<accession>S9UZV5</accession>
<dbReference type="AlphaFoldDB" id="S9UZV5"/>
<name>S9UZV5_9TRYP</name>
<proteinExistence type="predicted"/>
<protein>
    <submittedName>
        <fullName evidence="2">Uncharacterized protein</fullName>
    </submittedName>
</protein>